<organism evidence="3 4">
    <name type="scientific">Dinoponera quadriceps</name>
    <name type="common">South American ant</name>
    <dbReference type="NCBI Taxonomy" id="609295"/>
    <lineage>
        <taxon>Eukaryota</taxon>
        <taxon>Metazoa</taxon>
        <taxon>Ecdysozoa</taxon>
        <taxon>Arthropoda</taxon>
        <taxon>Hexapoda</taxon>
        <taxon>Insecta</taxon>
        <taxon>Pterygota</taxon>
        <taxon>Neoptera</taxon>
        <taxon>Endopterygota</taxon>
        <taxon>Hymenoptera</taxon>
        <taxon>Apocrita</taxon>
        <taxon>Aculeata</taxon>
        <taxon>Formicoidea</taxon>
        <taxon>Formicidae</taxon>
        <taxon>Ponerinae</taxon>
        <taxon>Ponerini</taxon>
        <taxon>Dinoponera</taxon>
    </lineage>
</organism>
<feature type="compositionally biased region" description="Basic residues" evidence="1">
    <location>
        <begin position="667"/>
        <end position="676"/>
    </location>
</feature>
<feature type="signal peptide" evidence="2">
    <location>
        <begin position="1"/>
        <end position="22"/>
    </location>
</feature>
<feature type="compositionally biased region" description="Basic and acidic residues" evidence="1">
    <location>
        <begin position="553"/>
        <end position="577"/>
    </location>
</feature>
<feature type="compositionally biased region" description="Polar residues" evidence="1">
    <location>
        <begin position="259"/>
        <end position="271"/>
    </location>
</feature>
<evidence type="ECO:0000256" key="2">
    <source>
        <dbReference type="SAM" id="SignalP"/>
    </source>
</evidence>
<feature type="chain" id="PRO_5028417794" evidence="2">
    <location>
        <begin position="23"/>
        <end position="760"/>
    </location>
</feature>
<keyword evidence="3" id="KW-1185">Reference proteome</keyword>
<feature type="compositionally biased region" description="Polar residues" evidence="1">
    <location>
        <begin position="682"/>
        <end position="696"/>
    </location>
</feature>
<feature type="compositionally biased region" description="Basic and acidic residues" evidence="1">
    <location>
        <begin position="63"/>
        <end position="87"/>
    </location>
</feature>
<accession>A0A6P3XP72</accession>
<dbReference type="AlphaFoldDB" id="A0A6P3XP72"/>
<feature type="compositionally biased region" description="Polar residues" evidence="1">
    <location>
        <begin position="90"/>
        <end position="115"/>
    </location>
</feature>
<dbReference type="OrthoDB" id="7701360at2759"/>
<feature type="compositionally biased region" description="Basic and acidic residues" evidence="1">
    <location>
        <begin position="220"/>
        <end position="236"/>
    </location>
</feature>
<evidence type="ECO:0000313" key="4">
    <source>
        <dbReference type="RefSeq" id="XP_014479773.1"/>
    </source>
</evidence>
<feature type="region of interest" description="Disordered" evidence="1">
    <location>
        <begin position="24"/>
        <end position="162"/>
    </location>
</feature>
<feature type="region of interest" description="Disordered" evidence="1">
    <location>
        <begin position="319"/>
        <end position="506"/>
    </location>
</feature>
<dbReference type="Proteomes" id="UP000515204">
    <property type="component" value="Unplaced"/>
</dbReference>
<proteinExistence type="predicted"/>
<name>A0A6P3XP72_DINQU</name>
<feature type="compositionally biased region" description="Polar residues" evidence="1">
    <location>
        <begin position="38"/>
        <end position="51"/>
    </location>
</feature>
<protein>
    <submittedName>
        <fullName evidence="4">Uncharacterized protein DDB_G0287625-like</fullName>
    </submittedName>
</protein>
<feature type="compositionally biased region" description="Low complexity" evidence="1">
    <location>
        <begin position="272"/>
        <end position="287"/>
    </location>
</feature>
<gene>
    <name evidence="4" type="primary">LOC106747045</name>
</gene>
<feature type="compositionally biased region" description="Basic and acidic residues" evidence="1">
    <location>
        <begin position="452"/>
        <end position="493"/>
    </location>
</feature>
<feature type="region of interest" description="Disordered" evidence="1">
    <location>
        <begin position="186"/>
        <end position="236"/>
    </location>
</feature>
<evidence type="ECO:0000256" key="1">
    <source>
        <dbReference type="SAM" id="MobiDB-lite"/>
    </source>
</evidence>
<evidence type="ECO:0000313" key="3">
    <source>
        <dbReference type="Proteomes" id="UP000515204"/>
    </source>
</evidence>
<dbReference type="GeneID" id="106747045"/>
<feature type="compositionally biased region" description="Basic and acidic residues" evidence="1">
    <location>
        <begin position="425"/>
        <end position="441"/>
    </location>
</feature>
<feature type="compositionally biased region" description="Basic and acidic residues" evidence="1">
    <location>
        <begin position="697"/>
        <end position="712"/>
    </location>
</feature>
<feature type="region of interest" description="Disordered" evidence="1">
    <location>
        <begin position="521"/>
        <end position="720"/>
    </location>
</feature>
<keyword evidence="2" id="KW-0732">Signal</keyword>
<feature type="compositionally biased region" description="Low complexity" evidence="1">
    <location>
        <begin position="387"/>
        <end position="403"/>
    </location>
</feature>
<dbReference type="RefSeq" id="XP_014479773.1">
    <property type="nucleotide sequence ID" value="XM_014624287.1"/>
</dbReference>
<dbReference type="KEGG" id="dqu:106747045"/>
<reference evidence="4" key="1">
    <citation type="submission" date="2025-08" db="UniProtKB">
        <authorList>
            <consortium name="RefSeq"/>
        </authorList>
    </citation>
    <scope>IDENTIFICATION</scope>
</reference>
<feature type="compositionally biased region" description="Low complexity" evidence="1">
    <location>
        <begin position="530"/>
        <end position="552"/>
    </location>
</feature>
<feature type="region of interest" description="Disordered" evidence="1">
    <location>
        <begin position="257"/>
        <end position="302"/>
    </location>
</feature>
<feature type="compositionally biased region" description="Polar residues" evidence="1">
    <location>
        <begin position="646"/>
        <end position="663"/>
    </location>
</feature>
<feature type="compositionally biased region" description="Basic and acidic residues" evidence="1">
    <location>
        <begin position="135"/>
        <end position="144"/>
    </location>
</feature>
<feature type="compositionally biased region" description="Polar residues" evidence="1">
    <location>
        <begin position="590"/>
        <end position="613"/>
    </location>
</feature>
<sequence>MTRTFSLGLVVALLLVLAITDASRGRTNQTDEQKVQGRGSTRFYSQSTTELDNFPASATEASRPSRDKSTRSESTSELKRHESHVARESSAGSRSKPNLSKTTGGLGDATSQANARHSDVGNPRNRANSQFPKAEVAKARRDSNEGNVFELQTPRRTQAAPRRVSLEAPLSVLQNSGKLDLEVFTKSPSRSRSRTGRKIYPNFNEKELNSQAARPRKLPVVKDVESSDSRPERKEAKLHTEYLKKFADTAENILPRANVYSSSSRTDTTLANNNNNNSTDNNNNNNNEKIKERDLPLSGSESVRVDIPLTEVRVDASNPSASASVFPRQVARSPKEKASDGNDIARSSSKKSNRQSDRSKSRGRSKSAKNRDGEATSSTNASRKRGSSALGGAAAFAETNARGNSNTRGRPNAKNVQSRSRSSQKSRDTASEARSRSRYLDVDLGTSANVHTETRRSSSNNDRRGPEAKRRSGDSRTTKFVDTRTTEEQDVRAQSRARSRVTSSQDVTTAYIPKLTIAESTTVSSAGAEVTTSSSVSPVTRTPAAARTSTTDRSSRSKGRDRGESTRSKKPPKEDFFNHGLGFRGRKSSTDGTTSSAVDLKTTTPKSETQLRSGNPGWTLRRRPGHVNHDASSTTSIPINRDQANEVISSNDSLRSTPETLLSNAKAGRRGTKRPKAKDESNTVSGVTAKSTTRGSKTFDKTKSLDLPKKVEEESDNYPPAFRARLSQLKNSNSKPTVAKGITRTSSQAFASESFRLQKL</sequence>